<dbReference type="PROSITE" id="PS50885">
    <property type="entry name" value="HAMP"/>
    <property type="match status" value="1"/>
</dbReference>
<comment type="catalytic activity">
    <reaction evidence="1">
        <text>ATP + protein L-histidine = ADP + protein N-phospho-L-histidine.</text>
        <dbReference type="EC" id="2.7.13.3"/>
    </reaction>
</comment>
<dbReference type="RefSeq" id="WP_188456747.1">
    <property type="nucleotide sequence ID" value="NZ_BMFR01000024.1"/>
</dbReference>
<evidence type="ECO:0000256" key="4">
    <source>
        <dbReference type="ARBA" id="ARBA00022475"/>
    </source>
</evidence>
<evidence type="ECO:0000256" key="17">
    <source>
        <dbReference type="SAM" id="Phobius"/>
    </source>
</evidence>
<keyword evidence="21" id="KW-1185">Reference proteome</keyword>
<dbReference type="InterPro" id="IPR036097">
    <property type="entry name" value="HisK_dim/P_sf"/>
</dbReference>
<evidence type="ECO:0000256" key="1">
    <source>
        <dbReference type="ARBA" id="ARBA00000085"/>
    </source>
</evidence>
<evidence type="ECO:0000256" key="9">
    <source>
        <dbReference type="ARBA" id="ARBA00022777"/>
    </source>
</evidence>
<dbReference type="GO" id="GO:0005524">
    <property type="term" value="F:ATP binding"/>
    <property type="evidence" value="ECO:0007669"/>
    <property type="project" value="UniProtKB-KW"/>
</dbReference>
<dbReference type="FunFam" id="3.30.565.10:FF:000006">
    <property type="entry name" value="Sensor histidine kinase WalK"/>
    <property type="match status" value="1"/>
</dbReference>
<dbReference type="EMBL" id="BMFR01000024">
    <property type="protein sequence ID" value="GGG86850.1"/>
    <property type="molecule type" value="Genomic_DNA"/>
</dbReference>
<reference evidence="20" key="1">
    <citation type="journal article" date="2014" name="Int. J. Syst. Evol. Microbiol.">
        <title>Complete genome sequence of Corynebacterium casei LMG S-19264T (=DSM 44701T), isolated from a smear-ripened cheese.</title>
        <authorList>
            <consortium name="US DOE Joint Genome Institute (JGI-PGF)"/>
            <person name="Walter F."/>
            <person name="Albersmeier A."/>
            <person name="Kalinowski J."/>
            <person name="Ruckert C."/>
        </authorList>
    </citation>
    <scope>NUCLEOTIDE SEQUENCE</scope>
    <source>
        <strain evidence="20">CGMCC 1.12754</strain>
    </source>
</reference>
<dbReference type="AlphaFoldDB" id="A0A917HR49"/>
<evidence type="ECO:0000256" key="8">
    <source>
        <dbReference type="ARBA" id="ARBA00022741"/>
    </source>
</evidence>
<dbReference type="InterPro" id="IPR003594">
    <property type="entry name" value="HATPase_dom"/>
</dbReference>
<dbReference type="CDD" id="cd00075">
    <property type="entry name" value="HATPase"/>
    <property type="match status" value="1"/>
</dbReference>
<dbReference type="GO" id="GO:0000155">
    <property type="term" value="F:phosphorelay sensor kinase activity"/>
    <property type="evidence" value="ECO:0007669"/>
    <property type="project" value="InterPro"/>
</dbReference>
<evidence type="ECO:0000256" key="3">
    <source>
        <dbReference type="ARBA" id="ARBA00012438"/>
    </source>
</evidence>
<keyword evidence="12" id="KW-0902">Two-component regulatory system</keyword>
<accession>A0A917HR49</accession>
<gene>
    <name evidence="20" type="ORF">GCM10011398_35840</name>
</gene>
<keyword evidence="7 17" id="KW-0812">Transmembrane</keyword>
<dbReference type="Pfam" id="PF00512">
    <property type="entry name" value="HisKA"/>
    <property type="match status" value="1"/>
</dbReference>
<evidence type="ECO:0000256" key="5">
    <source>
        <dbReference type="ARBA" id="ARBA00022553"/>
    </source>
</evidence>
<dbReference type="CDD" id="cd00082">
    <property type="entry name" value="HisKA"/>
    <property type="match status" value="1"/>
</dbReference>
<evidence type="ECO:0000256" key="10">
    <source>
        <dbReference type="ARBA" id="ARBA00022840"/>
    </source>
</evidence>
<sequence length="458" mass="52309">MKTLYVRIIVTTMIIMISSALIAFVISNVYYHYYLKPKNDQKITQIATNIVDIYKHNNNERIENYLGQMTDLGYTFYLVDEAGNETHIGMKFDDESIEHEKVVDVLNGKTYHGIANYPWKLFITGFFSNELKNTVGVPITIDGENHALFVRANTQQQFGEIRKLLAILLVLLLCISFILVLLSTRYIVKPIRTLTEATKKVAGGNYHLKLPVKRQDEIGDLANHFSQMSNSLEKVEEKRQEFVSNVSHEIQSPLTSIQGFSQTLRQENLSENERIQYLEIIEKETKRLSLLSKQLLTLSVLDKDLKTETLLFSLTDQIKEVVLTTQWQWREKEQAIEMELDSANVFGDQKLLHQVWMNLLANAIRYTNPGGTITIKANEDREGVHVVFSDTGIGIESTDLPNLFDRFYKADKSRNRADSSTGLGLAIVKKIIELHDGTIMVESEPGKGSEFRVFLPKP</sequence>
<evidence type="ECO:0000256" key="2">
    <source>
        <dbReference type="ARBA" id="ARBA00004651"/>
    </source>
</evidence>
<comment type="subcellular location">
    <subcellularLocation>
        <location evidence="2">Cell membrane</location>
        <topology evidence="2">Multi-pass membrane protein</topology>
    </subcellularLocation>
</comment>
<evidence type="ECO:0000256" key="7">
    <source>
        <dbReference type="ARBA" id="ARBA00022692"/>
    </source>
</evidence>
<dbReference type="SMART" id="SM00388">
    <property type="entry name" value="HisKA"/>
    <property type="match status" value="1"/>
</dbReference>
<dbReference type="InterPro" id="IPR036890">
    <property type="entry name" value="HATPase_C_sf"/>
</dbReference>
<evidence type="ECO:0000259" key="18">
    <source>
        <dbReference type="PROSITE" id="PS50109"/>
    </source>
</evidence>
<dbReference type="PROSITE" id="PS50109">
    <property type="entry name" value="HIS_KIN"/>
    <property type="match status" value="1"/>
</dbReference>
<evidence type="ECO:0000256" key="15">
    <source>
        <dbReference type="ARBA" id="ARBA00037219"/>
    </source>
</evidence>
<evidence type="ECO:0000256" key="6">
    <source>
        <dbReference type="ARBA" id="ARBA00022679"/>
    </source>
</evidence>
<dbReference type="InterPro" id="IPR005467">
    <property type="entry name" value="His_kinase_dom"/>
</dbReference>
<reference evidence="20" key="2">
    <citation type="submission" date="2020-09" db="EMBL/GenBank/DDBJ databases">
        <authorList>
            <person name="Sun Q."/>
            <person name="Zhou Y."/>
        </authorList>
    </citation>
    <scope>NUCLEOTIDE SEQUENCE</scope>
    <source>
        <strain evidence="20">CGMCC 1.12754</strain>
    </source>
</reference>
<dbReference type="InterPro" id="IPR050398">
    <property type="entry name" value="HssS/ArlS-like"/>
</dbReference>
<dbReference type="Gene3D" id="3.30.565.10">
    <property type="entry name" value="Histidine kinase-like ATPase, C-terminal domain"/>
    <property type="match status" value="1"/>
</dbReference>
<dbReference type="Pfam" id="PF00672">
    <property type="entry name" value="HAMP"/>
    <property type="match status" value="1"/>
</dbReference>
<evidence type="ECO:0000256" key="13">
    <source>
        <dbReference type="ARBA" id="ARBA00023026"/>
    </source>
</evidence>
<dbReference type="InterPro" id="IPR004358">
    <property type="entry name" value="Sig_transdc_His_kin-like_C"/>
</dbReference>
<feature type="transmembrane region" description="Helical" evidence="17">
    <location>
        <begin position="6"/>
        <end position="31"/>
    </location>
</feature>
<dbReference type="Pfam" id="PF02518">
    <property type="entry name" value="HATPase_c"/>
    <property type="match status" value="1"/>
</dbReference>
<feature type="domain" description="HAMP" evidence="19">
    <location>
        <begin position="185"/>
        <end position="237"/>
    </location>
</feature>
<evidence type="ECO:0000256" key="12">
    <source>
        <dbReference type="ARBA" id="ARBA00023012"/>
    </source>
</evidence>
<organism evidence="20 21">
    <name type="scientific">Virgibacillus oceani</name>
    <dbReference type="NCBI Taxonomy" id="1479511"/>
    <lineage>
        <taxon>Bacteria</taxon>
        <taxon>Bacillati</taxon>
        <taxon>Bacillota</taxon>
        <taxon>Bacilli</taxon>
        <taxon>Bacillales</taxon>
        <taxon>Bacillaceae</taxon>
        <taxon>Virgibacillus</taxon>
    </lineage>
</organism>
<keyword evidence="9 20" id="KW-0418">Kinase</keyword>
<dbReference type="SUPFAM" id="SSF47384">
    <property type="entry name" value="Homodimeric domain of signal transducing histidine kinase"/>
    <property type="match status" value="1"/>
</dbReference>
<dbReference type="InterPro" id="IPR003660">
    <property type="entry name" value="HAMP_dom"/>
</dbReference>
<dbReference type="FunFam" id="1.10.287.130:FF:000001">
    <property type="entry name" value="Two-component sensor histidine kinase"/>
    <property type="match status" value="1"/>
</dbReference>
<evidence type="ECO:0000313" key="20">
    <source>
        <dbReference type="EMBL" id="GGG86850.1"/>
    </source>
</evidence>
<dbReference type="SMART" id="SM00387">
    <property type="entry name" value="HATPase_c"/>
    <property type="match status" value="1"/>
</dbReference>
<dbReference type="CDD" id="cd06225">
    <property type="entry name" value="HAMP"/>
    <property type="match status" value="1"/>
</dbReference>
<name>A0A917HR49_9BACI</name>
<dbReference type="Proteomes" id="UP000622860">
    <property type="component" value="Unassembled WGS sequence"/>
</dbReference>
<keyword evidence="4" id="KW-1003">Cell membrane</keyword>
<dbReference type="SUPFAM" id="SSF158472">
    <property type="entry name" value="HAMP domain-like"/>
    <property type="match status" value="1"/>
</dbReference>
<protein>
    <recommendedName>
        <fullName evidence="16">Heme sensor protein HssS</fullName>
        <ecNumber evidence="3">2.7.13.3</ecNumber>
    </recommendedName>
</protein>
<dbReference type="PANTHER" id="PTHR45528">
    <property type="entry name" value="SENSOR HISTIDINE KINASE CPXA"/>
    <property type="match status" value="1"/>
</dbReference>
<dbReference type="PANTHER" id="PTHR45528:SF11">
    <property type="entry name" value="HISTIDINE KINASE"/>
    <property type="match status" value="1"/>
</dbReference>
<keyword evidence="5" id="KW-0597">Phosphoprotein</keyword>
<proteinExistence type="predicted"/>
<evidence type="ECO:0000256" key="14">
    <source>
        <dbReference type="ARBA" id="ARBA00023136"/>
    </source>
</evidence>
<comment type="caution">
    <text evidence="20">The sequence shown here is derived from an EMBL/GenBank/DDBJ whole genome shotgun (WGS) entry which is preliminary data.</text>
</comment>
<feature type="transmembrane region" description="Helical" evidence="17">
    <location>
        <begin position="164"/>
        <end position="188"/>
    </location>
</feature>
<evidence type="ECO:0000313" key="21">
    <source>
        <dbReference type="Proteomes" id="UP000622860"/>
    </source>
</evidence>
<dbReference type="Gene3D" id="6.10.340.10">
    <property type="match status" value="1"/>
</dbReference>
<keyword evidence="13" id="KW-0843">Virulence</keyword>
<keyword evidence="14 17" id="KW-0472">Membrane</keyword>
<dbReference type="PRINTS" id="PR00344">
    <property type="entry name" value="BCTRLSENSOR"/>
</dbReference>
<evidence type="ECO:0000256" key="11">
    <source>
        <dbReference type="ARBA" id="ARBA00022989"/>
    </source>
</evidence>
<evidence type="ECO:0000259" key="19">
    <source>
        <dbReference type="PROSITE" id="PS50885"/>
    </source>
</evidence>
<comment type="function">
    <text evidence="15">Member of the two-component regulatory system HssS/HssR involved in intracellular heme homeostasis and tempering of staphylococcal virulence. HssS functions as a heme sensor histidine kinase which is autophosphorylated at a histidine residue and transfers its phosphate group to an aspartate residue of HssR. HssR/HssS activates the expression of hrtAB, an efflux pump, in response to extracellular heme, hemin, hemoglobin or blood.</text>
</comment>
<keyword evidence="6" id="KW-0808">Transferase</keyword>
<dbReference type="Gene3D" id="1.10.287.130">
    <property type="match status" value="1"/>
</dbReference>
<keyword evidence="10" id="KW-0067">ATP-binding</keyword>
<keyword evidence="11 17" id="KW-1133">Transmembrane helix</keyword>
<keyword evidence="8" id="KW-0547">Nucleotide-binding</keyword>
<dbReference type="InterPro" id="IPR003661">
    <property type="entry name" value="HisK_dim/P_dom"/>
</dbReference>
<evidence type="ECO:0000256" key="16">
    <source>
        <dbReference type="ARBA" id="ARBA00040841"/>
    </source>
</evidence>
<dbReference type="EC" id="2.7.13.3" evidence="3"/>
<dbReference type="SMART" id="SM00304">
    <property type="entry name" value="HAMP"/>
    <property type="match status" value="1"/>
</dbReference>
<feature type="domain" description="Histidine kinase" evidence="18">
    <location>
        <begin position="245"/>
        <end position="458"/>
    </location>
</feature>
<dbReference type="SUPFAM" id="SSF55874">
    <property type="entry name" value="ATPase domain of HSP90 chaperone/DNA topoisomerase II/histidine kinase"/>
    <property type="match status" value="1"/>
</dbReference>
<dbReference type="GO" id="GO:0005886">
    <property type="term" value="C:plasma membrane"/>
    <property type="evidence" value="ECO:0007669"/>
    <property type="project" value="UniProtKB-SubCell"/>
</dbReference>